<evidence type="ECO:0000313" key="3">
    <source>
        <dbReference type="Proteomes" id="UP000430634"/>
    </source>
</evidence>
<reference evidence="1" key="1">
    <citation type="journal article" date="2014" name="Int. J. Syst. Evol. Microbiol.">
        <title>Complete genome of a new Firmicutes species belonging to the dominant human colonic microbiota ('Ruminococcus bicirculans') reveals two chromosomes and a selective capacity to utilize plant glucans.</title>
        <authorList>
            <consortium name="NISC Comparative Sequencing Program"/>
            <person name="Wegmann U."/>
            <person name="Louis P."/>
            <person name="Goesmann A."/>
            <person name="Henrissat B."/>
            <person name="Duncan S.H."/>
            <person name="Flint H.J."/>
        </authorList>
    </citation>
    <scope>NUCLEOTIDE SEQUENCE</scope>
    <source>
        <strain evidence="1">CGMCC 1.15931</strain>
    </source>
</reference>
<protein>
    <submittedName>
        <fullName evidence="2">Uncharacterized protein</fullName>
    </submittedName>
</protein>
<accession>A0A6I3T1L2</accession>
<name>A0A6I3T1L2_9BURK</name>
<reference evidence="4" key="2">
    <citation type="journal article" date="2019" name="Int. J. Syst. Evol. Microbiol.">
        <title>The Global Catalogue of Microorganisms (GCM) 10K type strain sequencing project: providing services to taxonomists for standard genome sequencing and annotation.</title>
        <authorList>
            <consortium name="The Broad Institute Genomics Platform"/>
            <consortium name="The Broad Institute Genome Sequencing Center for Infectious Disease"/>
            <person name="Wu L."/>
            <person name="Ma J."/>
        </authorList>
    </citation>
    <scope>NUCLEOTIDE SEQUENCE [LARGE SCALE GENOMIC DNA]</scope>
    <source>
        <strain evidence="4">CGMCC 1.15931</strain>
    </source>
</reference>
<evidence type="ECO:0000313" key="4">
    <source>
        <dbReference type="Proteomes" id="UP000622638"/>
    </source>
</evidence>
<dbReference type="RefSeq" id="WP_155470851.1">
    <property type="nucleotide sequence ID" value="NZ_BMKG01000035.1"/>
</dbReference>
<comment type="caution">
    <text evidence="2">The sequence shown here is derived from an EMBL/GenBank/DDBJ whole genome shotgun (WGS) entry which is preliminary data.</text>
</comment>
<proteinExistence type="predicted"/>
<dbReference type="Proteomes" id="UP000430634">
    <property type="component" value="Unassembled WGS sequence"/>
</dbReference>
<evidence type="ECO:0000313" key="1">
    <source>
        <dbReference type="EMBL" id="GGC22921.1"/>
    </source>
</evidence>
<organism evidence="2 3">
    <name type="scientific">Pseudoduganella buxea</name>
    <dbReference type="NCBI Taxonomy" id="1949069"/>
    <lineage>
        <taxon>Bacteria</taxon>
        <taxon>Pseudomonadati</taxon>
        <taxon>Pseudomonadota</taxon>
        <taxon>Betaproteobacteria</taxon>
        <taxon>Burkholderiales</taxon>
        <taxon>Oxalobacteraceae</taxon>
        <taxon>Telluria group</taxon>
        <taxon>Pseudoduganella</taxon>
    </lineage>
</organism>
<reference evidence="1" key="4">
    <citation type="submission" date="2024-05" db="EMBL/GenBank/DDBJ databases">
        <authorList>
            <person name="Sun Q."/>
            <person name="Zhou Y."/>
        </authorList>
    </citation>
    <scope>NUCLEOTIDE SEQUENCE</scope>
    <source>
        <strain evidence="1">CGMCC 1.15931</strain>
    </source>
</reference>
<dbReference type="AlphaFoldDB" id="A0A6I3T1L2"/>
<sequence length="185" mass="20537">MNTFNKDQMVSLTAQNEIDSAIRALTQAEPLRNIPAWNGAAYFGALVPTDEAFANLLDKLEELCDAATPGPWCAFETHVVARRTHSRRGFDMKIEGSNRSDNRKNAAFIAAANPIMVRHLITAYRRLSSVCGVDTDEANSRQRRHRDVTPPAKEHVTLTEITRSARSEASPLVIPPFLEHAKSRG</sequence>
<evidence type="ECO:0000313" key="2">
    <source>
        <dbReference type="EMBL" id="MTV53537.1"/>
    </source>
</evidence>
<gene>
    <name evidence="1" type="ORF">GCM10011572_50510</name>
    <name evidence="2" type="ORF">GM672_12445</name>
</gene>
<dbReference type="EMBL" id="WNKZ01000031">
    <property type="protein sequence ID" value="MTV53537.1"/>
    <property type="molecule type" value="Genomic_DNA"/>
</dbReference>
<keyword evidence="4" id="KW-1185">Reference proteome</keyword>
<dbReference type="EMBL" id="BMKG01000035">
    <property type="protein sequence ID" value="GGC22921.1"/>
    <property type="molecule type" value="Genomic_DNA"/>
</dbReference>
<dbReference type="Proteomes" id="UP000622638">
    <property type="component" value="Unassembled WGS sequence"/>
</dbReference>
<reference evidence="2 3" key="3">
    <citation type="submission" date="2019-11" db="EMBL/GenBank/DDBJ databases">
        <title>Type strains purchased from KCTC, JCM and DSMZ.</title>
        <authorList>
            <person name="Lu H."/>
        </authorList>
    </citation>
    <scope>NUCLEOTIDE SEQUENCE [LARGE SCALE GENOMIC DNA]</scope>
    <source>
        <strain evidence="2 3">KCTC 52429</strain>
    </source>
</reference>